<protein>
    <submittedName>
        <fullName evidence="3">Uncharacterized protein</fullName>
    </submittedName>
</protein>
<evidence type="ECO:0000256" key="2">
    <source>
        <dbReference type="SAM" id="Phobius"/>
    </source>
</evidence>
<feature type="transmembrane region" description="Helical" evidence="2">
    <location>
        <begin position="40"/>
        <end position="58"/>
    </location>
</feature>
<accession>A0A518EUS7</accession>
<evidence type="ECO:0000313" key="4">
    <source>
        <dbReference type="Proteomes" id="UP000320390"/>
    </source>
</evidence>
<keyword evidence="2" id="KW-1133">Transmembrane helix</keyword>
<dbReference type="AlphaFoldDB" id="A0A518EUS7"/>
<evidence type="ECO:0000313" key="3">
    <source>
        <dbReference type="EMBL" id="QDV07814.1"/>
    </source>
</evidence>
<keyword evidence="4" id="KW-1185">Reference proteome</keyword>
<keyword evidence="2" id="KW-0472">Membrane</keyword>
<feature type="region of interest" description="Disordered" evidence="1">
    <location>
        <begin position="183"/>
        <end position="213"/>
    </location>
</feature>
<proteinExistence type="predicted"/>
<feature type="region of interest" description="Disordered" evidence="1">
    <location>
        <begin position="251"/>
        <end position="275"/>
    </location>
</feature>
<name>A0A518EUS7_9BACT</name>
<reference evidence="3 4" key="1">
    <citation type="submission" date="2019-02" db="EMBL/GenBank/DDBJ databases">
        <title>Deep-cultivation of Planctomycetes and their phenomic and genomic characterization uncovers novel biology.</title>
        <authorList>
            <person name="Wiegand S."/>
            <person name="Jogler M."/>
            <person name="Boedeker C."/>
            <person name="Pinto D."/>
            <person name="Vollmers J."/>
            <person name="Rivas-Marin E."/>
            <person name="Kohn T."/>
            <person name="Peeters S.H."/>
            <person name="Heuer A."/>
            <person name="Rast P."/>
            <person name="Oberbeckmann S."/>
            <person name="Bunk B."/>
            <person name="Jeske O."/>
            <person name="Meyerdierks A."/>
            <person name="Storesund J.E."/>
            <person name="Kallscheuer N."/>
            <person name="Luecker S."/>
            <person name="Lage O.M."/>
            <person name="Pohl T."/>
            <person name="Merkel B.J."/>
            <person name="Hornburger P."/>
            <person name="Mueller R.-W."/>
            <person name="Bruemmer F."/>
            <person name="Labrenz M."/>
            <person name="Spormann A.M."/>
            <person name="Op den Camp H."/>
            <person name="Overmann J."/>
            <person name="Amann R."/>
            <person name="Jetten M.S.M."/>
            <person name="Mascher T."/>
            <person name="Medema M.H."/>
            <person name="Devos D.P."/>
            <person name="Kaster A.-K."/>
            <person name="Ovreas L."/>
            <person name="Rohde M."/>
            <person name="Galperin M.Y."/>
            <person name="Jogler C."/>
        </authorList>
    </citation>
    <scope>NUCLEOTIDE SEQUENCE [LARGE SCALE GENOMIC DNA]</scope>
    <source>
        <strain evidence="3 4">Poly30</strain>
    </source>
</reference>
<evidence type="ECO:0000256" key="1">
    <source>
        <dbReference type="SAM" id="MobiDB-lite"/>
    </source>
</evidence>
<gene>
    <name evidence="3" type="ORF">Poly30_33470</name>
</gene>
<keyword evidence="2" id="KW-0812">Transmembrane</keyword>
<sequence>MSSWIGSQAPDGSLEAIDITRRTGPSRERGSAKLQGMRRLIPALLVVVVLPLLTFMWMRGATRATAVVGREAETAHGAGESGDVALVQVPNDRKIRVKEAPAGRSAAPSHRLDRMPHNDGSTSGILLPVNVHLVDEIMGEPGAFVTVSAKDTRMVTQIGGTEPDPKPPRFSVPPYLPAWNSFPLRGGRAHSRQVQPSRPSSRASGARASGATGVSASVQSRAIVLDETTTARALGRVLAAGRGEVNRWCSSEGAKSGEFGSAKSPMAARALPRGR</sequence>
<dbReference type="Proteomes" id="UP000320390">
    <property type="component" value="Chromosome"/>
</dbReference>
<organism evidence="3 4">
    <name type="scientific">Saltatorellus ferox</name>
    <dbReference type="NCBI Taxonomy" id="2528018"/>
    <lineage>
        <taxon>Bacteria</taxon>
        <taxon>Pseudomonadati</taxon>
        <taxon>Planctomycetota</taxon>
        <taxon>Planctomycetia</taxon>
        <taxon>Planctomycetia incertae sedis</taxon>
        <taxon>Saltatorellus</taxon>
    </lineage>
</organism>
<feature type="compositionally biased region" description="Low complexity" evidence="1">
    <location>
        <begin position="192"/>
        <end position="213"/>
    </location>
</feature>
<dbReference type="EMBL" id="CP036434">
    <property type="protein sequence ID" value="QDV07814.1"/>
    <property type="molecule type" value="Genomic_DNA"/>
</dbReference>
<feature type="region of interest" description="Disordered" evidence="1">
    <location>
        <begin position="99"/>
        <end position="119"/>
    </location>
</feature>